<dbReference type="InterPro" id="IPR008160">
    <property type="entry name" value="Collagen"/>
</dbReference>
<dbReference type="AlphaFoldDB" id="A0A8R1TTH5"/>
<evidence type="ECO:0000313" key="3">
    <source>
        <dbReference type="EnsemblMetazoa" id="OVOC3992.1"/>
    </source>
</evidence>
<evidence type="ECO:0000256" key="2">
    <source>
        <dbReference type="SAM" id="MobiDB-lite"/>
    </source>
</evidence>
<reference evidence="3" key="2">
    <citation type="submission" date="2022-06" db="UniProtKB">
        <authorList>
            <consortium name="EnsemblMetazoa"/>
        </authorList>
    </citation>
    <scope>IDENTIFICATION</scope>
</reference>
<organism evidence="3 4">
    <name type="scientific">Onchocerca volvulus</name>
    <dbReference type="NCBI Taxonomy" id="6282"/>
    <lineage>
        <taxon>Eukaryota</taxon>
        <taxon>Metazoa</taxon>
        <taxon>Ecdysozoa</taxon>
        <taxon>Nematoda</taxon>
        <taxon>Chromadorea</taxon>
        <taxon>Rhabditida</taxon>
        <taxon>Spirurina</taxon>
        <taxon>Spiruromorpha</taxon>
        <taxon>Filarioidea</taxon>
        <taxon>Onchocercidae</taxon>
        <taxon>Onchocerca</taxon>
    </lineage>
</organism>
<dbReference type="Proteomes" id="UP000024404">
    <property type="component" value="Unassembled WGS sequence"/>
</dbReference>
<name>A0A8R1TTH5_ONCVO</name>
<evidence type="ECO:0008006" key="5">
    <source>
        <dbReference type="Google" id="ProtNLM"/>
    </source>
</evidence>
<sequence length="66" mass="6996">MKGEKGEQGLAGVSGSLGLPGPPGPMGIRGSPGIEGKQVRGKLNLKIRNKYRILFLFNILAKYSSI</sequence>
<evidence type="ECO:0000313" key="4">
    <source>
        <dbReference type="Proteomes" id="UP000024404"/>
    </source>
</evidence>
<evidence type="ECO:0000256" key="1">
    <source>
        <dbReference type="ARBA" id="ARBA00022737"/>
    </source>
</evidence>
<keyword evidence="1" id="KW-0677">Repeat</keyword>
<keyword evidence="4" id="KW-1185">Reference proteome</keyword>
<dbReference type="Pfam" id="PF01391">
    <property type="entry name" value="Collagen"/>
    <property type="match status" value="1"/>
</dbReference>
<proteinExistence type="predicted"/>
<reference evidence="4" key="1">
    <citation type="submission" date="2013-10" db="EMBL/GenBank/DDBJ databases">
        <title>Genome sequencing of Onchocerca volvulus.</title>
        <authorList>
            <person name="Cotton J."/>
            <person name="Tsai J."/>
            <person name="Stanley E."/>
            <person name="Tracey A."/>
            <person name="Holroyd N."/>
            <person name="Lustigman S."/>
            <person name="Berriman M."/>
        </authorList>
    </citation>
    <scope>NUCLEOTIDE SEQUENCE</scope>
</reference>
<feature type="compositionally biased region" description="Low complexity" evidence="2">
    <location>
        <begin position="10"/>
        <end position="19"/>
    </location>
</feature>
<feature type="region of interest" description="Disordered" evidence="2">
    <location>
        <begin position="1"/>
        <end position="35"/>
    </location>
</feature>
<dbReference type="EMBL" id="CMVM020000122">
    <property type="status" value="NOT_ANNOTATED_CDS"/>
    <property type="molecule type" value="Genomic_DNA"/>
</dbReference>
<accession>A0A8R1TTH5</accession>
<dbReference type="EnsemblMetazoa" id="OVOC3992.1">
    <property type="protein sequence ID" value="OVOC3992.1"/>
    <property type="gene ID" value="WBGene00240801"/>
</dbReference>
<protein>
    <recommendedName>
        <fullName evidence="5">Nematode cuticle collagen N-terminal domain-containing protein</fullName>
    </recommendedName>
</protein>